<sequence length="189" mass="21434">MSYNLTQLKILDISLNKILIFINIAIPDLQKSDLEISLNNNIFTNYELQYIDNSSEKVYAIIPNTPFSPYDSLSLEIIKNNYASDKIKIFFSENFYNHNCNINYKISSNAYGNYKIVIPSINDTHFNLESKEITISPPINTTLSEGTVIGDGNYAINENIPIKIELFTINNTHVPNGNYLIATNIKPSN</sequence>
<dbReference type="AlphaFoldDB" id="A0A0A0I1Z1"/>
<comment type="caution">
    <text evidence="1">The sequence shown here is derived from an EMBL/GenBank/DDBJ whole genome shotgun (WGS) entry which is preliminary data.</text>
</comment>
<name>A0A0A0I1Z1_CLONO</name>
<dbReference type="RefSeq" id="WP_039256303.1">
    <property type="nucleotide sequence ID" value="NZ_JENJ01000096.1"/>
</dbReference>
<proteinExistence type="predicted"/>
<evidence type="ECO:0000313" key="1">
    <source>
        <dbReference type="EMBL" id="KGM93675.1"/>
    </source>
</evidence>
<accession>A0A0A0I1Z1</accession>
<organism evidence="1 2">
    <name type="scientific">Clostridium novyi A str. 4552</name>
    <dbReference type="NCBI Taxonomy" id="1444289"/>
    <lineage>
        <taxon>Bacteria</taxon>
        <taxon>Bacillati</taxon>
        <taxon>Bacillota</taxon>
        <taxon>Clostridia</taxon>
        <taxon>Eubacteriales</taxon>
        <taxon>Clostridiaceae</taxon>
        <taxon>Clostridium</taxon>
    </lineage>
</organism>
<gene>
    <name evidence="1" type="ORF">Z968_12460</name>
</gene>
<evidence type="ECO:0000313" key="2">
    <source>
        <dbReference type="Proteomes" id="UP000030012"/>
    </source>
</evidence>
<dbReference type="OrthoDB" id="1931131at2"/>
<dbReference type="Proteomes" id="UP000030012">
    <property type="component" value="Unassembled WGS sequence"/>
</dbReference>
<dbReference type="EMBL" id="JENJ01000096">
    <property type="protein sequence ID" value="KGM93675.1"/>
    <property type="molecule type" value="Genomic_DNA"/>
</dbReference>
<reference evidence="1 2" key="1">
    <citation type="submission" date="2014-01" db="EMBL/GenBank/DDBJ databases">
        <title>Plasmidome dynamics in the species complex Clostridium novyi sensu lato converts strains of independent lineages into distinctly different pathogens.</title>
        <authorList>
            <person name="Skarin H."/>
            <person name="Segerman B."/>
        </authorList>
    </citation>
    <scope>NUCLEOTIDE SEQUENCE [LARGE SCALE GENOMIC DNA]</scope>
    <source>
        <strain evidence="1 2">4552</strain>
    </source>
</reference>
<protein>
    <submittedName>
        <fullName evidence="1">Uncharacterized protein</fullName>
    </submittedName>
</protein>